<evidence type="ECO:0000313" key="1">
    <source>
        <dbReference type="EMBL" id="MDR9900675.1"/>
    </source>
</evidence>
<sequence length="55" mass="5694">MPDARITTQGGHGTPFSAAYTTPYRAKAVVAAETTFVPAKVTPSKNTVPAVVFGD</sequence>
<keyword evidence="2" id="KW-1185">Reference proteome</keyword>
<reference evidence="2" key="1">
    <citation type="journal article" date="2021" name="Science">
        <title>Hunting the eagle killer: A cyanobacterial neurotoxin causes vacuolar myelinopathy.</title>
        <authorList>
            <person name="Breinlinger S."/>
            <person name="Phillips T.J."/>
            <person name="Haram B.N."/>
            <person name="Mares J."/>
            <person name="Martinez Yerena J.A."/>
            <person name="Hrouzek P."/>
            <person name="Sobotka R."/>
            <person name="Henderson W.M."/>
            <person name="Schmieder P."/>
            <person name="Williams S.M."/>
            <person name="Lauderdale J.D."/>
            <person name="Wilde H.D."/>
            <person name="Gerrin W."/>
            <person name="Kust A."/>
            <person name="Washington J.W."/>
            <person name="Wagner C."/>
            <person name="Geier B."/>
            <person name="Liebeke M."/>
            <person name="Enke H."/>
            <person name="Niedermeyer T.H.J."/>
            <person name="Wilde S.B."/>
        </authorList>
    </citation>
    <scope>NUCLEOTIDE SEQUENCE [LARGE SCALE GENOMIC DNA]</scope>
    <source>
        <strain evidence="2">Thurmond2011</strain>
    </source>
</reference>
<dbReference type="EMBL" id="JAALHA020000037">
    <property type="protein sequence ID" value="MDR9900675.1"/>
    <property type="molecule type" value="Genomic_DNA"/>
</dbReference>
<comment type="caution">
    <text evidence="1">The sequence shown here is derived from an EMBL/GenBank/DDBJ whole genome shotgun (WGS) entry which is preliminary data.</text>
</comment>
<protein>
    <submittedName>
        <fullName evidence="1">Uncharacterized protein</fullName>
    </submittedName>
</protein>
<dbReference type="Proteomes" id="UP000667802">
    <property type="component" value="Unassembled WGS sequence"/>
</dbReference>
<proteinExistence type="predicted"/>
<evidence type="ECO:0000313" key="2">
    <source>
        <dbReference type="Proteomes" id="UP000667802"/>
    </source>
</evidence>
<dbReference type="AlphaFoldDB" id="A0AAP5IIL7"/>
<organism evidence="1 2">
    <name type="scientific">Aetokthonos hydrillicola Thurmond2011</name>
    <dbReference type="NCBI Taxonomy" id="2712845"/>
    <lineage>
        <taxon>Bacteria</taxon>
        <taxon>Bacillati</taxon>
        <taxon>Cyanobacteriota</taxon>
        <taxon>Cyanophyceae</taxon>
        <taxon>Nostocales</taxon>
        <taxon>Hapalosiphonaceae</taxon>
        <taxon>Aetokthonos</taxon>
    </lineage>
</organism>
<gene>
    <name evidence="1" type="ORF">G7B40_040005</name>
</gene>
<accession>A0AAP5IIL7</accession>
<name>A0AAP5IIL7_9CYAN</name>